<organism evidence="1 2">
    <name type="scientific">Desmonostoc muscorum LEGE 12446</name>
    <dbReference type="NCBI Taxonomy" id="1828758"/>
    <lineage>
        <taxon>Bacteria</taxon>
        <taxon>Bacillati</taxon>
        <taxon>Cyanobacteriota</taxon>
        <taxon>Cyanophyceae</taxon>
        <taxon>Nostocales</taxon>
        <taxon>Nostocaceae</taxon>
        <taxon>Desmonostoc</taxon>
    </lineage>
</organism>
<gene>
    <name evidence="1" type="ORF">IQ276_18750</name>
</gene>
<dbReference type="AlphaFoldDB" id="A0A8J6ZPH2"/>
<evidence type="ECO:0000313" key="2">
    <source>
        <dbReference type="Proteomes" id="UP000622533"/>
    </source>
</evidence>
<proteinExistence type="predicted"/>
<keyword evidence="2" id="KW-1185">Reference proteome</keyword>
<protein>
    <submittedName>
        <fullName evidence="1">Uncharacterized protein</fullName>
    </submittedName>
</protein>
<evidence type="ECO:0000313" key="1">
    <source>
        <dbReference type="EMBL" id="MBE9024387.1"/>
    </source>
</evidence>
<comment type="caution">
    <text evidence="1">The sequence shown here is derived from an EMBL/GenBank/DDBJ whole genome shotgun (WGS) entry which is preliminary data.</text>
</comment>
<name>A0A8J6ZPH2_DESMC</name>
<accession>A0A8J6ZPH2</accession>
<reference evidence="1" key="1">
    <citation type="submission" date="2020-10" db="EMBL/GenBank/DDBJ databases">
        <authorList>
            <person name="Castelo-Branco R."/>
            <person name="Eusebio N."/>
            <person name="Adriana R."/>
            <person name="Vieira A."/>
            <person name="Brugerolle De Fraissinette N."/>
            <person name="Rezende De Castro R."/>
            <person name="Schneider M.P."/>
            <person name="Vasconcelos V."/>
            <person name="Leao P.N."/>
        </authorList>
    </citation>
    <scope>NUCLEOTIDE SEQUENCE</scope>
    <source>
        <strain evidence="1">LEGE 12446</strain>
    </source>
</reference>
<dbReference type="Proteomes" id="UP000622533">
    <property type="component" value="Unassembled WGS sequence"/>
</dbReference>
<dbReference type="EMBL" id="JADEXS010000262">
    <property type="protein sequence ID" value="MBE9024387.1"/>
    <property type="molecule type" value="Genomic_DNA"/>
</dbReference>
<sequence>MSNEAVTTSSDNAQAVQSDIVTQDILKKIAVQNLQGTIITKSLHVEAQKQSRALAAANINLADMSGRMDEETKRLEAESTATAKGILRSAAALDAFWENQ</sequence>